<proteinExistence type="predicted"/>
<dbReference type="AlphaFoldDB" id="A0A1U9KE09"/>
<reference evidence="1 2" key="1">
    <citation type="submission" date="2016-03" db="EMBL/GenBank/DDBJ databases">
        <title>Acetic acid bacteria sequencing.</title>
        <authorList>
            <person name="Brandt J."/>
            <person name="Jakob F."/>
            <person name="Vogel R.F."/>
        </authorList>
    </citation>
    <scope>NUCLEOTIDE SEQUENCE [LARGE SCALE GENOMIC DNA]</scope>
    <source>
        <strain evidence="1 2">TMW2.1153</strain>
    </source>
</reference>
<evidence type="ECO:0000313" key="1">
    <source>
        <dbReference type="EMBL" id="AQS83988.1"/>
    </source>
</evidence>
<dbReference type="STRING" id="435.A0U92_03510"/>
<organism evidence="1 2">
    <name type="scientific">Acetobacter aceti</name>
    <dbReference type="NCBI Taxonomy" id="435"/>
    <lineage>
        <taxon>Bacteria</taxon>
        <taxon>Pseudomonadati</taxon>
        <taxon>Pseudomonadota</taxon>
        <taxon>Alphaproteobacteria</taxon>
        <taxon>Acetobacterales</taxon>
        <taxon>Acetobacteraceae</taxon>
        <taxon>Acetobacter</taxon>
        <taxon>Acetobacter subgen. Acetobacter</taxon>
    </lineage>
</organism>
<sequence>MSGRISCAGMPDNAATFWTWISGTRFQPRMVEWLLPISEASLDGPPAARMIFVRSVMTQCVAYTDTLRQYIMSSLPTRRLAQHDIVNS</sequence>
<dbReference type="Proteomes" id="UP000188937">
    <property type="component" value="Chromosome"/>
</dbReference>
<evidence type="ECO:0000313" key="2">
    <source>
        <dbReference type="Proteomes" id="UP000188937"/>
    </source>
</evidence>
<dbReference type="KEGG" id="aace:A0U92_03510"/>
<name>A0A1U9KE09_ACEAC</name>
<protein>
    <submittedName>
        <fullName evidence="1">Uncharacterized protein</fullName>
    </submittedName>
</protein>
<gene>
    <name evidence="1" type="ORF">A0U92_03510</name>
</gene>
<dbReference type="EMBL" id="CP014692">
    <property type="protein sequence ID" value="AQS83988.1"/>
    <property type="molecule type" value="Genomic_DNA"/>
</dbReference>
<keyword evidence="2" id="KW-1185">Reference proteome</keyword>
<accession>A0A1U9KE09</accession>